<comment type="caution">
    <text evidence="1">The sequence shown here is derived from an EMBL/GenBank/DDBJ whole genome shotgun (WGS) entry which is preliminary data.</text>
</comment>
<accession>A0ACC1SPW3</accession>
<dbReference type="EMBL" id="JANRMS010000213">
    <property type="protein sequence ID" value="KAJ3544071.1"/>
    <property type="molecule type" value="Genomic_DNA"/>
</dbReference>
<dbReference type="Proteomes" id="UP001148629">
    <property type="component" value="Unassembled WGS sequence"/>
</dbReference>
<gene>
    <name evidence="1" type="ORF">NM208_g3247</name>
</gene>
<organism evidence="1 2">
    <name type="scientific">Fusarium decemcellulare</name>
    <dbReference type="NCBI Taxonomy" id="57161"/>
    <lineage>
        <taxon>Eukaryota</taxon>
        <taxon>Fungi</taxon>
        <taxon>Dikarya</taxon>
        <taxon>Ascomycota</taxon>
        <taxon>Pezizomycotina</taxon>
        <taxon>Sordariomycetes</taxon>
        <taxon>Hypocreomycetidae</taxon>
        <taxon>Hypocreales</taxon>
        <taxon>Nectriaceae</taxon>
        <taxon>Fusarium</taxon>
        <taxon>Fusarium decemcellulare species complex</taxon>
    </lineage>
</organism>
<evidence type="ECO:0000313" key="2">
    <source>
        <dbReference type="Proteomes" id="UP001148629"/>
    </source>
</evidence>
<evidence type="ECO:0000313" key="1">
    <source>
        <dbReference type="EMBL" id="KAJ3544071.1"/>
    </source>
</evidence>
<reference evidence="1" key="1">
    <citation type="submission" date="2022-08" db="EMBL/GenBank/DDBJ databases">
        <title>Genome Sequence of Fusarium decemcellulare.</title>
        <authorList>
            <person name="Buettner E."/>
        </authorList>
    </citation>
    <scope>NUCLEOTIDE SEQUENCE</scope>
    <source>
        <strain evidence="1">Babe19</strain>
    </source>
</reference>
<keyword evidence="2" id="KW-1185">Reference proteome</keyword>
<sequence length="266" mass="30064">MQTVHKDESIDDERVAAWSTVEKFEYWNIWVNGRQPWAQEATYVVDLKAVGTNQRPLNHQPAPVEANQRPLSHQPAAAEANEIHPNQSTGYTRRHRRSSGDAVRAVSARSAPAKTADNTHHHPLTTKYADHARETKRDINKPPSDSATDRESRAAEFRMKLKAYKGALENRSRLLRTSTWRRLAGLTHLPSFQTSARRFVWEARHSCSERPSFLFFLGVDQLSGPFDVGTRSAQLDEVSLIELDGAEQFVTKGHEPHKTVAIEISV</sequence>
<name>A0ACC1SPW3_9HYPO</name>
<protein>
    <submittedName>
        <fullName evidence="1">Uncharacterized protein</fullName>
    </submittedName>
</protein>
<proteinExistence type="predicted"/>